<comment type="similarity">
    <text evidence="5">Belongs to the ureidoglycolate lyase family.</text>
</comment>
<dbReference type="UniPathway" id="UPA00395"/>
<dbReference type="GO" id="GO:0050385">
    <property type="term" value="F:ureidoglycolate lyase activity"/>
    <property type="evidence" value="ECO:0007669"/>
    <property type="project" value="UniProtKB-UniRule"/>
</dbReference>
<protein>
    <recommendedName>
        <fullName evidence="5">Ureidoglycolate lyase</fullName>
        <ecNumber evidence="5">4.3.2.3</ecNumber>
    </recommendedName>
    <alternativeName>
        <fullName evidence="5">Ureidoglycolatase</fullName>
    </alternativeName>
</protein>
<reference evidence="6 7" key="1">
    <citation type="submission" date="2019-09" db="EMBL/GenBank/DDBJ databases">
        <title>Isolation of a novel species in the genus Cupriavidus from patients with sepsis using whole genome sequencing.</title>
        <authorList>
            <person name="Kweon O.J."/>
            <person name="Lee M.-K."/>
        </authorList>
    </citation>
    <scope>NUCLEOTIDE SEQUENCE [LARGE SCALE GENOMIC DNA]</scope>
    <source>
        <strain evidence="6 7">MKL-01</strain>
    </source>
</reference>
<keyword evidence="2 5" id="KW-0659">Purine metabolism</keyword>
<dbReference type="NCBIfam" id="NF009932">
    <property type="entry name" value="PRK13395.1"/>
    <property type="match status" value="1"/>
</dbReference>
<dbReference type="Pfam" id="PF04115">
    <property type="entry name" value="Ureidogly_lyase"/>
    <property type="match status" value="1"/>
</dbReference>
<comment type="cofactor">
    <cofactor evidence="5">
        <name>Ni(2+)</name>
        <dbReference type="ChEBI" id="CHEBI:49786"/>
    </cofactor>
</comment>
<name>A0A5M8B2H6_9BURK</name>
<dbReference type="InterPro" id="IPR011051">
    <property type="entry name" value="RmlC_Cupin_sf"/>
</dbReference>
<dbReference type="AlphaFoldDB" id="A0A5M8B2H6"/>
<dbReference type="Proteomes" id="UP000324324">
    <property type="component" value="Unassembled WGS sequence"/>
</dbReference>
<evidence type="ECO:0000256" key="1">
    <source>
        <dbReference type="ARBA" id="ARBA00011738"/>
    </source>
</evidence>
<dbReference type="PANTHER" id="PTHR21221">
    <property type="entry name" value="UREIDOGLYCOLATE HYDROLASE"/>
    <property type="match status" value="1"/>
</dbReference>
<keyword evidence="7" id="KW-1185">Reference proteome</keyword>
<comment type="caution">
    <text evidence="6">The sequence shown here is derived from an EMBL/GenBank/DDBJ whole genome shotgun (WGS) entry which is preliminary data.</text>
</comment>
<dbReference type="GO" id="GO:0004848">
    <property type="term" value="F:ureidoglycolate hydrolase activity"/>
    <property type="evidence" value="ECO:0007669"/>
    <property type="project" value="InterPro"/>
</dbReference>
<dbReference type="GO" id="GO:0006145">
    <property type="term" value="P:purine nucleobase catabolic process"/>
    <property type="evidence" value="ECO:0007669"/>
    <property type="project" value="UniProtKB-UniRule"/>
</dbReference>
<sequence length="187" mass="20149">MPIPTEPLSLIAQPLSADAFAPFGDVIESDGRAPIAINRGMCHRFHDLAEVDVSSNDGRPLINLFESQPYAVPLVLTSFERHPLGSQAFIPLGDARFLVVVAPPGDTVEPHAVRAFVTNGRQGVNYRKGVWHHSLIVTEGVARFIVVDRGGPGNNCDEVELSGGATLRLDLPRTEREGASGMEATLF</sequence>
<dbReference type="PANTHER" id="PTHR21221:SF1">
    <property type="entry name" value="UREIDOGLYCOLATE LYASE"/>
    <property type="match status" value="1"/>
</dbReference>
<evidence type="ECO:0000256" key="5">
    <source>
        <dbReference type="HAMAP-Rule" id="MF_00616"/>
    </source>
</evidence>
<evidence type="ECO:0000256" key="4">
    <source>
        <dbReference type="ARBA" id="ARBA00047684"/>
    </source>
</evidence>
<dbReference type="InterPro" id="IPR047233">
    <property type="entry name" value="UAH_cupin"/>
</dbReference>
<keyword evidence="3 5" id="KW-0456">Lyase</keyword>
<dbReference type="RefSeq" id="WP_150082602.1">
    <property type="nucleotide sequence ID" value="NZ_VWRN01000022.1"/>
</dbReference>
<dbReference type="EMBL" id="VWRN01000022">
    <property type="protein sequence ID" value="KAA6128616.1"/>
    <property type="molecule type" value="Genomic_DNA"/>
</dbReference>
<dbReference type="InterPro" id="IPR024060">
    <property type="entry name" value="Ureidoglycolate_lyase_dom_sf"/>
</dbReference>
<evidence type="ECO:0000313" key="6">
    <source>
        <dbReference type="EMBL" id="KAA6128616.1"/>
    </source>
</evidence>
<dbReference type="EC" id="4.3.2.3" evidence="5"/>
<comment type="subunit">
    <text evidence="1 5">Homodimer.</text>
</comment>
<dbReference type="SUPFAM" id="SSF51182">
    <property type="entry name" value="RmlC-like cupins"/>
    <property type="match status" value="1"/>
</dbReference>
<comment type="catalytic activity">
    <reaction evidence="4 5">
        <text>(S)-ureidoglycolate = urea + glyoxylate</text>
        <dbReference type="Rhea" id="RHEA:11304"/>
        <dbReference type="ChEBI" id="CHEBI:16199"/>
        <dbReference type="ChEBI" id="CHEBI:36655"/>
        <dbReference type="ChEBI" id="CHEBI:57296"/>
        <dbReference type="EC" id="4.3.2.3"/>
    </reaction>
</comment>
<gene>
    <name evidence="5" type="primary">allA</name>
    <name evidence="6" type="ORF">F1599_06625</name>
</gene>
<comment type="pathway">
    <text evidence="5">Nitrogen metabolism; (S)-allantoin degradation.</text>
</comment>
<dbReference type="GO" id="GO:0000256">
    <property type="term" value="P:allantoin catabolic process"/>
    <property type="evidence" value="ECO:0007669"/>
    <property type="project" value="UniProtKB-UniRule"/>
</dbReference>
<comment type="function">
    <text evidence="5">Catalyzes the catabolism of the allantoin degradation intermediate (S)-ureidoglycolate, generating urea and glyoxylate. Involved in the utilization of allantoin as nitrogen source.</text>
</comment>
<dbReference type="CDD" id="cd20298">
    <property type="entry name" value="cupin_UAH"/>
    <property type="match status" value="1"/>
</dbReference>
<evidence type="ECO:0000256" key="3">
    <source>
        <dbReference type="ARBA" id="ARBA00023239"/>
    </source>
</evidence>
<evidence type="ECO:0000313" key="7">
    <source>
        <dbReference type="Proteomes" id="UP000324324"/>
    </source>
</evidence>
<dbReference type="Gene3D" id="2.60.120.480">
    <property type="entry name" value="Ureidoglycolate hydrolase"/>
    <property type="match status" value="1"/>
</dbReference>
<organism evidence="6 7">
    <name type="scientific">Cupriavidus cauae</name>
    <dbReference type="NCBI Taxonomy" id="2608999"/>
    <lineage>
        <taxon>Bacteria</taxon>
        <taxon>Pseudomonadati</taxon>
        <taxon>Pseudomonadota</taxon>
        <taxon>Betaproteobacteria</taxon>
        <taxon>Burkholderiales</taxon>
        <taxon>Burkholderiaceae</taxon>
        <taxon>Cupriavidus</taxon>
    </lineage>
</organism>
<evidence type="ECO:0000256" key="2">
    <source>
        <dbReference type="ARBA" id="ARBA00022631"/>
    </source>
</evidence>
<dbReference type="InterPro" id="IPR007247">
    <property type="entry name" value="Ureidogly_lyase"/>
</dbReference>
<accession>A0A5M8B2H6</accession>
<dbReference type="HAMAP" id="MF_00616">
    <property type="entry name" value="Ureidogly_lyase"/>
    <property type="match status" value="1"/>
</dbReference>
<dbReference type="InterPro" id="IPR023525">
    <property type="entry name" value="Ureidogly_lyase_bac"/>
</dbReference>
<proteinExistence type="inferred from homology"/>